<accession>A0A2R5GR70</accession>
<evidence type="ECO:0000256" key="1">
    <source>
        <dbReference type="SAM" id="MobiDB-lite"/>
    </source>
</evidence>
<feature type="compositionally biased region" description="Polar residues" evidence="1">
    <location>
        <begin position="670"/>
        <end position="679"/>
    </location>
</feature>
<feature type="region of interest" description="Disordered" evidence="1">
    <location>
        <begin position="634"/>
        <end position="714"/>
    </location>
</feature>
<keyword evidence="3" id="KW-1185">Reference proteome</keyword>
<reference evidence="2 3" key="1">
    <citation type="submission" date="2017-12" db="EMBL/GenBank/DDBJ databases">
        <title>Sequencing, de novo assembly and annotation of complete genome of a new Thraustochytrid species, strain FCC1311.</title>
        <authorList>
            <person name="Sedici K."/>
            <person name="Godart F."/>
            <person name="Aiese Cigliano R."/>
            <person name="Sanseverino W."/>
            <person name="Barakat M."/>
            <person name="Ortet P."/>
            <person name="Marechal E."/>
            <person name="Cagnac O."/>
            <person name="Amato A."/>
        </authorList>
    </citation>
    <scope>NUCLEOTIDE SEQUENCE [LARGE SCALE GENOMIC DNA]</scope>
</reference>
<name>A0A2R5GR70_9STRA</name>
<organism evidence="2 3">
    <name type="scientific">Hondaea fermentalgiana</name>
    <dbReference type="NCBI Taxonomy" id="2315210"/>
    <lineage>
        <taxon>Eukaryota</taxon>
        <taxon>Sar</taxon>
        <taxon>Stramenopiles</taxon>
        <taxon>Bigyra</taxon>
        <taxon>Labyrinthulomycetes</taxon>
        <taxon>Thraustochytrida</taxon>
        <taxon>Thraustochytriidae</taxon>
        <taxon>Hondaea</taxon>
    </lineage>
</organism>
<dbReference type="SUPFAM" id="SSF48371">
    <property type="entry name" value="ARM repeat"/>
    <property type="match status" value="1"/>
</dbReference>
<dbReference type="Gene3D" id="1.25.10.10">
    <property type="entry name" value="Leucine-rich Repeat Variant"/>
    <property type="match status" value="1"/>
</dbReference>
<dbReference type="InterPro" id="IPR011989">
    <property type="entry name" value="ARM-like"/>
</dbReference>
<gene>
    <name evidence="2" type="ORF">FCC1311_095952</name>
</gene>
<evidence type="ECO:0000313" key="2">
    <source>
        <dbReference type="EMBL" id="GBG33372.1"/>
    </source>
</evidence>
<sequence length="1300" mass="142251">MRSPEEEARIAAVINAVHNPALVDPAPPADKAWAFEAVLDALLEAGPCALSNVNADLLRIVMDALESQYAPVHRQACRLLWLILSGVRPGWDADYFPPLYLPSRQMPTDTRKHLRRIDRTLVEDLGFPFPIVPLLLSGEDNIVRHATASLSLILGRRGVPRFRERFQVLESALEALVANLVSEDQRVQLVSVSSLTSLVAHIATHNAVIDANGVENLATILHRSDSSSGLVRIATLCLRVLAQRSPLLVQTRLQICLPDDTPIITVLMRRLRELWEILRGSGSSTVAADTTSIVDCIIVLTAAVRDPALLEIMRAPQSSESTHILSLAVGILDSVKRLRNPDSALCETLSDLLLHLCVNEKCLPRILEKGGRLALLCALTCKVRPTQNLAMFSHDHHQPPPRTYACLYATDAELEQWRSRRLVFSSRVLAALCAYLTRMTDTSSTTIGATILVRDLVLPLLFDAVGIDVPEVEAHGALSKRNALRNTIRRAAVAGLADLGLREQWARCVFAFRNGAVIARLLALGFAAHAVCAYATKRREAAGAVGEPYDANEEALMHQANAAVLLHLVARGLSTFAMHDNIIDSQPALSKMLIDLWKFFALTSQDNNLYLPLPIALLASLNPELSELALLMRNGDDDDTDSTDENEVDDEDQKFEDRSDTTQDGPADSFSLNASNTENDTYRHRASLSGKPQKARDRASSPAEHSMGDRSSRQSSLYALGGKTRQKNVALEAAFVEASLGQALIQVGFHANIFPPQMLSAASSDQHQTTLTWTCKWFAYAETVLESYPRHEHIRAKSIALIALAIRRQGWIALWSKSAALRAVAAELPRDSSSVSAASLDSWPWDEGAIDLIVDALTLAATQGGPGGGACARVDLLQVSTMRVALRAIIELLQPAGFEREYKLLLHLKFAKSESLLSDASGNTTLHIFADGQPKHVSELELAADLAHNMPWGVAFTSPQSILRFAKVNKNNTLPDAPVSQSPAYVCLEKAGWTISLWMRHGDNMGGDDKERLSASDPDSQSVHVLAAAANGEFPVAVLSTCHGIELGCVELLASVADEADHFLDFIPSLFERGDISAEKDPLDSRPVWHGTGFALNEVSPGWHHLVVLCDGKQTRFFVDRAQAGDTIDFACTETSLESLGNSRDLAHAFLPDWTIADFRLYGTAIPYMTVVSSPVRAPLNRRPWDVCNAMDIAHEYARQRLAPNIVDALVAMIDVDVIEVRRYASEALLLLAAHDENLPRIIEAKAVPTLAKWSKLPVGLDLATFIEKHSHTQPENDAFLASMQHLACCTLVQVILKLR</sequence>
<dbReference type="InterPro" id="IPR016024">
    <property type="entry name" value="ARM-type_fold"/>
</dbReference>
<dbReference type="Proteomes" id="UP000241890">
    <property type="component" value="Unassembled WGS sequence"/>
</dbReference>
<comment type="caution">
    <text evidence="2">The sequence shown here is derived from an EMBL/GenBank/DDBJ whole genome shotgun (WGS) entry which is preliminary data.</text>
</comment>
<feature type="compositionally biased region" description="Acidic residues" evidence="1">
    <location>
        <begin position="636"/>
        <end position="654"/>
    </location>
</feature>
<protein>
    <submittedName>
        <fullName evidence="2">Uncharacterized protein</fullName>
    </submittedName>
</protein>
<proteinExistence type="predicted"/>
<dbReference type="InParanoid" id="A0A2R5GR70"/>
<dbReference type="EMBL" id="BEYU01000154">
    <property type="protein sequence ID" value="GBG33372.1"/>
    <property type="molecule type" value="Genomic_DNA"/>
</dbReference>
<evidence type="ECO:0000313" key="3">
    <source>
        <dbReference type="Proteomes" id="UP000241890"/>
    </source>
</evidence>